<protein>
    <submittedName>
        <fullName evidence="1">Carbamoyl-phosphate synthase large chain</fullName>
    </submittedName>
</protein>
<dbReference type="EMBL" id="AGBW02013719">
    <property type="protein sequence ID" value="OWR42913.1"/>
    <property type="molecule type" value="Genomic_DNA"/>
</dbReference>
<dbReference type="InParanoid" id="A0A212EN54"/>
<proteinExistence type="predicted"/>
<dbReference type="AlphaFoldDB" id="A0A212EN54"/>
<evidence type="ECO:0000313" key="2">
    <source>
        <dbReference type="Proteomes" id="UP000007151"/>
    </source>
</evidence>
<comment type="caution">
    <text evidence="1">The sequence shown here is derived from an EMBL/GenBank/DDBJ whole genome shotgun (WGS) entry which is preliminary data.</text>
</comment>
<reference evidence="1 2" key="1">
    <citation type="journal article" date="2011" name="Cell">
        <title>The monarch butterfly genome yields insights into long-distance migration.</title>
        <authorList>
            <person name="Zhan S."/>
            <person name="Merlin C."/>
            <person name="Boore J.L."/>
            <person name="Reppert S.M."/>
        </authorList>
    </citation>
    <scope>NUCLEOTIDE SEQUENCE [LARGE SCALE GENOMIC DNA]</scope>
    <source>
        <strain evidence="1">F-2</strain>
    </source>
</reference>
<accession>A0A212EN54</accession>
<evidence type="ECO:0000313" key="1">
    <source>
        <dbReference type="EMBL" id="OWR42913.1"/>
    </source>
</evidence>
<dbReference type="Proteomes" id="UP000007151">
    <property type="component" value="Unassembled WGS sequence"/>
</dbReference>
<name>A0A212EN54_DANPL</name>
<dbReference type="KEGG" id="dpl:KGM_205071A"/>
<organism evidence="1 2">
    <name type="scientific">Danaus plexippus plexippus</name>
    <dbReference type="NCBI Taxonomy" id="278856"/>
    <lineage>
        <taxon>Eukaryota</taxon>
        <taxon>Metazoa</taxon>
        <taxon>Ecdysozoa</taxon>
        <taxon>Arthropoda</taxon>
        <taxon>Hexapoda</taxon>
        <taxon>Insecta</taxon>
        <taxon>Pterygota</taxon>
        <taxon>Neoptera</taxon>
        <taxon>Endopterygota</taxon>
        <taxon>Lepidoptera</taxon>
        <taxon>Glossata</taxon>
        <taxon>Ditrysia</taxon>
        <taxon>Papilionoidea</taxon>
        <taxon>Nymphalidae</taxon>
        <taxon>Danainae</taxon>
        <taxon>Danaini</taxon>
        <taxon>Danaina</taxon>
        <taxon>Danaus</taxon>
        <taxon>Danaus</taxon>
    </lineage>
</organism>
<keyword evidence="2" id="KW-1185">Reference proteome</keyword>
<gene>
    <name evidence="1" type="ORF">KGM_205071A</name>
</gene>
<feature type="non-terminal residue" evidence="1">
    <location>
        <position position="60"/>
    </location>
</feature>
<sequence length="60" mass="6741">MTHLSSNKVSHFQVSKGVAKRTVVCNWLFRSNNLASPVIVKSGPRVHWHSRLYPGSLPPM</sequence>